<keyword evidence="2 4" id="KW-0808">Transferase</keyword>
<evidence type="ECO:0000256" key="4">
    <source>
        <dbReference type="RuleBase" id="RU363071"/>
    </source>
</evidence>
<keyword evidence="3" id="KW-0170">Cobalt</keyword>
<dbReference type="GO" id="GO:0003849">
    <property type="term" value="F:3-deoxy-7-phosphoheptulonate synthase activity"/>
    <property type="evidence" value="ECO:0007669"/>
    <property type="project" value="UniProtKB-EC"/>
</dbReference>
<dbReference type="PANTHER" id="PTHR21337">
    <property type="entry name" value="PHOSPHO-2-DEHYDRO-3-DEOXYHEPTONATE ALDOLASE 1, 2"/>
    <property type="match status" value="1"/>
</dbReference>
<dbReference type="InterPro" id="IPR002480">
    <property type="entry name" value="DAHP_synth_2"/>
</dbReference>
<feature type="binding site" evidence="3">
    <location>
        <position position="365"/>
    </location>
    <ligand>
        <name>Mn(2+)</name>
        <dbReference type="ChEBI" id="CHEBI:29035"/>
    </ligand>
</feature>
<dbReference type="GO" id="GO:0009423">
    <property type="term" value="P:chorismate biosynthetic process"/>
    <property type="evidence" value="ECO:0007669"/>
    <property type="project" value="UniProtKB-UniPathway"/>
</dbReference>
<feature type="binding site" evidence="3">
    <location>
        <position position="302"/>
    </location>
    <ligand>
        <name>phosphoenolpyruvate</name>
        <dbReference type="ChEBI" id="CHEBI:58702"/>
    </ligand>
</feature>
<comment type="similarity">
    <text evidence="1 4">Belongs to the class-II DAHP synthase family.</text>
</comment>
<keyword evidence="3" id="KW-0464">Manganese</keyword>
<feature type="binding site" evidence="3">
    <location>
        <position position="437"/>
    </location>
    <ligand>
        <name>Mn(2+)</name>
        <dbReference type="ChEBI" id="CHEBI:29035"/>
    </ligand>
</feature>
<dbReference type="OrthoDB" id="9766852at2"/>
<dbReference type="NCBIfam" id="TIGR01358">
    <property type="entry name" value="DAHP_synth_II"/>
    <property type="match status" value="1"/>
</dbReference>
<dbReference type="Gene3D" id="3.20.20.70">
    <property type="entry name" value="Aldolase class I"/>
    <property type="match status" value="1"/>
</dbReference>
<feature type="binding site" evidence="3">
    <location>
        <position position="407"/>
    </location>
    <ligand>
        <name>Mn(2+)</name>
        <dbReference type="ChEBI" id="CHEBI:29035"/>
    </ligand>
</feature>
<dbReference type="GO" id="GO:0008652">
    <property type="term" value="P:amino acid biosynthetic process"/>
    <property type="evidence" value="ECO:0007669"/>
    <property type="project" value="UniProtKB-KW"/>
</dbReference>
<feature type="binding site" evidence="3">
    <location>
        <position position="123"/>
    </location>
    <ligand>
        <name>phosphoenolpyruvate</name>
        <dbReference type="ChEBI" id="CHEBI:58702"/>
    </ligand>
</feature>
<dbReference type="AlphaFoldDB" id="A0A7J5BZK8"/>
<accession>A0A7J5BZK8</accession>
<dbReference type="EC" id="2.5.1.54" evidence="4"/>
<feature type="binding site" evidence="3">
    <location>
        <position position="84"/>
    </location>
    <ligand>
        <name>Mn(2+)</name>
        <dbReference type="ChEBI" id="CHEBI:29035"/>
    </ligand>
</feature>
<evidence type="ECO:0000256" key="1">
    <source>
        <dbReference type="ARBA" id="ARBA00008911"/>
    </source>
</evidence>
<feature type="binding site" evidence="3">
    <location>
        <position position="333"/>
    </location>
    <ligand>
        <name>phosphoenolpyruvate</name>
        <dbReference type="ChEBI" id="CHEBI:58702"/>
    </ligand>
</feature>
<dbReference type="SUPFAM" id="SSF51569">
    <property type="entry name" value="Aldolase"/>
    <property type="match status" value="1"/>
</dbReference>
<dbReference type="EMBL" id="WBJZ01000004">
    <property type="protein sequence ID" value="KAB1660095.1"/>
    <property type="molecule type" value="Genomic_DNA"/>
</dbReference>
<reference evidence="5 6" key="1">
    <citation type="submission" date="2019-09" db="EMBL/GenBank/DDBJ databases">
        <title>Phylogeny of genus Pseudoclavibacter and closely related genus.</title>
        <authorList>
            <person name="Li Y."/>
        </authorList>
    </citation>
    <scope>NUCLEOTIDE SEQUENCE [LARGE SCALE GENOMIC DNA]</scope>
    <source>
        <strain evidence="5 6">DSM 23821</strain>
    </source>
</reference>
<comment type="caution">
    <text evidence="5">The sequence shown here is derived from an EMBL/GenBank/DDBJ whole genome shotgun (WGS) entry which is preliminary data.</text>
</comment>
<dbReference type="GO" id="GO:0009073">
    <property type="term" value="P:aromatic amino acid family biosynthetic process"/>
    <property type="evidence" value="ECO:0007669"/>
    <property type="project" value="UniProtKB-KW"/>
</dbReference>
<feature type="binding site" evidence="3">
    <location>
        <begin position="279"/>
        <end position="280"/>
    </location>
    <ligand>
        <name>phosphoenolpyruvate</name>
        <dbReference type="ChEBI" id="CHEBI:58702"/>
    </ligand>
</feature>
<keyword evidence="3" id="KW-0104">Cadmium</keyword>
<gene>
    <name evidence="5" type="ORF">F8O01_03985</name>
</gene>
<comment type="pathway">
    <text evidence="4">Metabolic intermediate biosynthesis; chorismate biosynthesis; chorismate from D-erythrose 4-phosphate and phosphoenolpyruvate: step 1/7.</text>
</comment>
<dbReference type="PANTHER" id="PTHR21337:SF0">
    <property type="entry name" value="PHOSPHO-2-DEHYDRO-3-DEOXYHEPTONATE ALDOLASE"/>
    <property type="match status" value="1"/>
</dbReference>
<dbReference type="UniPathway" id="UPA00053">
    <property type="reaction ID" value="UER00084"/>
</dbReference>
<dbReference type="Proteomes" id="UP000467240">
    <property type="component" value="Unassembled WGS sequence"/>
</dbReference>
<organism evidence="5 6">
    <name type="scientific">Pseudoclavibacter chungangensis</name>
    <dbReference type="NCBI Taxonomy" id="587635"/>
    <lineage>
        <taxon>Bacteria</taxon>
        <taxon>Bacillati</taxon>
        <taxon>Actinomycetota</taxon>
        <taxon>Actinomycetes</taxon>
        <taxon>Micrococcales</taxon>
        <taxon>Microbacteriaceae</taxon>
        <taxon>Pseudoclavibacter</taxon>
    </lineage>
</organism>
<comment type="cofactor">
    <cofactor evidence="3">
        <name>Mn(2+)</name>
        <dbReference type="ChEBI" id="CHEBI:29035"/>
    </cofactor>
    <cofactor evidence="3">
        <name>Co(2+)</name>
        <dbReference type="ChEBI" id="CHEBI:48828"/>
    </cofactor>
    <cofactor evidence="3">
        <name>Cd(2+)</name>
        <dbReference type="ChEBI" id="CHEBI:48775"/>
    </cofactor>
    <text evidence="3">Binds 1 divalent cation per subunit. The enzyme is active with manganese, cobalt or cadmium ions.</text>
</comment>
<dbReference type="Pfam" id="PF01474">
    <property type="entry name" value="DAHP_synth_2"/>
    <property type="match status" value="1"/>
</dbReference>
<keyword evidence="6" id="KW-1185">Reference proteome</keyword>
<proteinExistence type="inferred from homology"/>
<evidence type="ECO:0000256" key="3">
    <source>
        <dbReference type="PIRSR" id="PIRSR602480-1"/>
    </source>
</evidence>
<name>A0A7J5BZK8_9MICO</name>
<dbReference type="RefSeq" id="WP_158039591.1">
    <property type="nucleotide sequence ID" value="NZ_JACCFV010000001.1"/>
</dbReference>
<comment type="catalytic activity">
    <reaction evidence="4">
        <text>D-erythrose 4-phosphate + phosphoenolpyruvate + H2O = 7-phospho-2-dehydro-3-deoxy-D-arabino-heptonate + phosphate</text>
        <dbReference type="Rhea" id="RHEA:14717"/>
        <dbReference type="ChEBI" id="CHEBI:15377"/>
        <dbReference type="ChEBI" id="CHEBI:16897"/>
        <dbReference type="ChEBI" id="CHEBI:43474"/>
        <dbReference type="ChEBI" id="CHEBI:58394"/>
        <dbReference type="ChEBI" id="CHEBI:58702"/>
        <dbReference type="EC" id="2.5.1.54"/>
    </reaction>
</comment>
<evidence type="ECO:0000256" key="2">
    <source>
        <dbReference type="ARBA" id="ARBA00022679"/>
    </source>
</evidence>
<evidence type="ECO:0000313" key="5">
    <source>
        <dbReference type="EMBL" id="KAB1660095.1"/>
    </source>
</evidence>
<keyword evidence="4" id="KW-0057">Aromatic amino acid biosynthesis</keyword>
<keyword evidence="4" id="KW-0028">Amino-acid biosynthesis</keyword>
<sequence length="459" mass="51055">MTDITNVPLDQDTLETIDPLGLDAWRELPIRQQPNWPDADAVRRVTDELSGLPPLVFAGEVDRLRDRIAQAAAGDAFVLQGGDCAETFEGATADKIRARVRTILQMAVVLTYGASLPVIKMGRMAGQFAKPRSKDTETRGDETLDAYRGDIVNGFDFTSESRTPDPQRILRGYHMAASTLNLVRGFTTGGFADLREVHDWNRGFARNPAMARYEALAAEIDRAVRFMEACGADFHALRDVEFYVGHEGLLMDYERPLTRIDSRTATPYDTSAHFIWIGERTRDLDEAHVEFFSRIRNPIGVKLGPSTTPETMRGLIEKLDPEREPGRLTFITRMGAGKIREALPPLLEAIKQTDATPLWITDPMHGNGITTPNGYKSRRFDDVVDEVKGFFEAHRAAGTHPGGIHIELTGDDVTECLGGAEEIDEAALETRYESLCDPRLNHMQSLELAFLVAEQLRGS</sequence>
<dbReference type="InterPro" id="IPR013785">
    <property type="entry name" value="Aldolase_TIM"/>
</dbReference>
<protein>
    <recommendedName>
        <fullName evidence="4">Phospho-2-dehydro-3-deoxyheptonate aldolase</fullName>
        <ecNumber evidence="4">2.5.1.54</ecNumber>
    </recommendedName>
</protein>
<evidence type="ECO:0000313" key="6">
    <source>
        <dbReference type="Proteomes" id="UP000467240"/>
    </source>
</evidence>